<organism evidence="2 3">
    <name type="scientific">Austropuccinia psidii MF-1</name>
    <dbReference type="NCBI Taxonomy" id="1389203"/>
    <lineage>
        <taxon>Eukaryota</taxon>
        <taxon>Fungi</taxon>
        <taxon>Dikarya</taxon>
        <taxon>Basidiomycota</taxon>
        <taxon>Pucciniomycotina</taxon>
        <taxon>Pucciniomycetes</taxon>
        <taxon>Pucciniales</taxon>
        <taxon>Sphaerophragmiaceae</taxon>
        <taxon>Austropuccinia</taxon>
    </lineage>
</organism>
<keyword evidence="3" id="KW-1185">Reference proteome</keyword>
<name>A0A9Q3HGN6_9BASI</name>
<evidence type="ECO:0000313" key="2">
    <source>
        <dbReference type="EMBL" id="MBW0501220.1"/>
    </source>
</evidence>
<gene>
    <name evidence="2" type="ORF">O181_040935</name>
</gene>
<proteinExistence type="predicted"/>
<protein>
    <submittedName>
        <fullName evidence="2">Uncharacterized protein</fullName>
    </submittedName>
</protein>
<comment type="caution">
    <text evidence="2">The sequence shown here is derived from an EMBL/GenBank/DDBJ whole genome shotgun (WGS) entry which is preliminary data.</text>
</comment>
<reference evidence="2" key="1">
    <citation type="submission" date="2021-03" db="EMBL/GenBank/DDBJ databases">
        <title>Draft genome sequence of rust myrtle Austropuccinia psidii MF-1, a brazilian biotype.</title>
        <authorList>
            <person name="Quecine M.C."/>
            <person name="Pachon D.M.R."/>
            <person name="Bonatelli M.L."/>
            <person name="Correr F.H."/>
            <person name="Franceschini L.M."/>
            <person name="Leite T.F."/>
            <person name="Margarido G.R.A."/>
            <person name="Almeida C.A."/>
            <person name="Ferrarezi J.A."/>
            <person name="Labate C.A."/>
        </authorList>
    </citation>
    <scope>NUCLEOTIDE SEQUENCE</scope>
    <source>
        <strain evidence="2">MF-1</strain>
    </source>
</reference>
<dbReference type="Proteomes" id="UP000765509">
    <property type="component" value="Unassembled WGS sequence"/>
</dbReference>
<feature type="region of interest" description="Disordered" evidence="1">
    <location>
        <begin position="60"/>
        <end position="103"/>
    </location>
</feature>
<accession>A0A9Q3HGN6</accession>
<dbReference type="AlphaFoldDB" id="A0A9Q3HGN6"/>
<dbReference type="EMBL" id="AVOT02016210">
    <property type="protein sequence ID" value="MBW0501220.1"/>
    <property type="molecule type" value="Genomic_DNA"/>
</dbReference>
<sequence>MDPQQTASTDSTPAPGAFDIQNMLMGILKAQETISTTISTMKGDVNKLKSQSELLSPIKGGLKLSKKSPKNKVNLEKVQSSQSEPPALLNSAKKYPKITSKQS</sequence>
<evidence type="ECO:0000256" key="1">
    <source>
        <dbReference type="SAM" id="MobiDB-lite"/>
    </source>
</evidence>
<evidence type="ECO:0000313" key="3">
    <source>
        <dbReference type="Proteomes" id="UP000765509"/>
    </source>
</evidence>